<dbReference type="Proteomes" id="UP000030528">
    <property type="component" value="Unassembled WGS sequence"/>
</dbReference>
<keyword evidence="1" id="KW-0560">Oxidoreductase</keyword>
<evidence type="ECO:0000313" key="4">
    <source>
        <dbReference type="Proteomes" id="UP000030528"/>
    </source>
</evidence>
<dbReference type="PANTHER" id="PTHR11063:SF8">
    <property type="entry name" value="DELTA-1-PYRROLINE-5-CARBOXYLATE SYNTHASE"/>
    <property type="match status" value="1"/>
</dbReference>
<dbReference type="OrthoDB" id="9809970at2"/>
<gene>
    <name evidence="3" type="ORF">N781_16275</name>
</gene>
<dbReference type="InterPro" id="IPR016162">
    <property type="entry name" value="Ald_DH_N"/>
</dbReference>
<dbReference type="Pfam" id="PF00171">
    <property type="entry name" value="Aldedh"/>
    <property type="match status" value="1"/>
</dbReference>
<dbReference type="AlphaFoldDB" id="A0A0A5GGX3"/>
<dbReference type="Gene3D" id="3.40.605.10">
    <property type="entry name" value="Aldehyde Dehydrogenase, Chain A, domain 1"/>
    <property type="match status" value="1"/>
</dbReference>
<dbReference type="PANTHER" id="PTHR11063">
    <property type="entry name" value="GLUTAMATE SEMIALDEHYDE DEHYDROGENASE"/>
    <property type="match status" value="1"/>
</dbReference>
<dbReference type="InterPro" id="IPR020593">
    <property type="entry name" value="G-glutamylP_reductase_CS"/>
</dbReference>
<dbReference type="InterPro" id="IPR015590">
    <property type="entry name" value="Aldehyde_DH_dom"/>
</dbReference>
<feature type="domain" description="Aldehyde dehydrogenase" evidence="2">
    <location>
        <begin position="10"/>
        <end position="248"/>
    </location>
</feature>
<name>A0A0A5GGX3_9BACI</name>
<dbReference type="InterPro" id="IPR016163">
    <property type="entry name" value="Ald_DH_C"/>
</dbReference>
<dbReference type="GO" id="GO:0050661">
    <property type="term" value="F:NADP binding"/>
    <property type="evidence" value="ECO:0007669"/>
    <property type="project" value="InterPro"/>
</dbReference>
<proteinExistence type="predicted"/>
<comment type="caution">
    <text evidence="3">The sequence shown here is derived from an EMBL/GenBank/DDBJ whole genome shotgun (WGS) entry which is preliminary data.</text>
</comment>
<sequence>MSVTKEMMSVTEQATKAKKLSKRLSVLSTSEKDRLLNDIADLLDSESETILRGNDRDIGEARYSFIDHLPIDQMTLRKEAISVMADRFRRVAKMDDPTWKRGKEWDLERHHVEQLQVPVGVIALIGEQRPRVTVDAIALSIKTGNALLIGGLQSIRYTNGAIVELVQKALQKNGLPSEAVQLLDEGNRSTTQQLLASEDVIDLVIPGEGSVVEGVHGSTFPVLNTPKAHRHVYIDGDADSEKALHLLFESVANRTVDETAIDTLVLHKRWLTENKEALHKSVVENGINIQADYAASQIMPNLVGRHDSNQPTLRIVVVQSVNEAMAYMEVHGAKHTEGIVTENKATAEKFKKLMDATAIYVNASPLPGNELTKDVTLGLHTEKSPQRGPISVTSLTTLKYIVTAK</sequence>
<dbReference type="EMBL" id="AVPE01000006">
    <property type="protein sequence ID" value="KGX92481.1"/>
    <property type="molecule type" value="Genomic_DNA"/>
</dbReference>
<evidence type="ECO:0000256" key="1">
    <source>
        <dbReference type="ARBA" id="ARBA00023002"/>
    </source>
</evidence>
<dbReference type="InterPro" id="IPR012134">
    <property type="entry name" value="Glu-5-SA_DH"/>
</dbReference>
<accession>A0A0A5GGX3</accession>
<reference evidence="3 4" key="1">
    <citation type="submission" date="2013-08" db="EMBL/GenBank/DDBJ databases">
        <authorList>
            <person name="Huang J."/>
            <person name="Wang G."/>
        </authorList>
    </citation>
    <scope>NUCLEOTIDE SEQUENCE [LARGE SCALE GENOMIC DNA]</scope>
    <source>
        <strain evidence="3 4">JSM 076056</strain>
    </source>
</reference>
<dbReference type="Gene3D" id="3.40.309.10">
    <property type="entry name" value="Aldehyde Dehydrogenase, Chain A, domain 2"/>
    <property type="match status" value="1"/>
</dbReference>
<dbReference type="SUPFAM" id="SSF53720">
    <property type="entry name" value="ALDH-like"/>
    <property type="match status" value="1"/>
</dbReference>
<evidence type="ECO:0000259" key="2">
    <source>
        <dbReference type="Pfam" id="PF00171"/>
    </source>
</evidence>
<organism evidence="3 4">
    <name type="scientific">Pontibacillus halophilus JSM 076056 = DSM 19796</name>
    <dbReference type="NCBI Taxonomy" id="1385510"/>
    <lineage>
        <taxon>Bacteria</taxon>
        <taxon>Bacillati</taxon>
        <taxon>Bacillota</taxon>
        <taxon>Bacilli</taxon>
        <taxon>Bacillales</taxon>
        <taxon>Bacillaceae</taxon>
        <taxon>Pontibacillus</taxon>
    </lineage>
</organism>
<dbReference type="STRING" id="1385510.GCA_000425205_02179"/>
<keyword evidence="4" id="KW-1185">Reference proteome</keyword>
<dbReference type="InterPro" id="IPR016161">
    <property type="entry name" value="Ald_DH/histidinol_DH"/>
</dbReference>
<dbReference type="GO" id="GO:0004350">
    <property type="term" value="F:glutamate-5-semialdehyde dehydrogenase activity"/>
    <property type="evidence" value="ECO:0007669"/>
    <property type="project" value="InterPro"/>
</dbReference>
<protein>
    <recommendedName>
        <fullName evidence="2">Aldehyde dehydrogenase domain-containing protein</fullName>
    </recommendedName>
</protein>
<dbReference type="PROSITE" id="PS01223">
    <property type="entry name" value="PROA"/>
    <property type="match status" value="1"/>
</dbReference>
<dbReference type="PIRSF" id="PIRSF000151">
    <property type="entry name" value="GPR"/>
    <property type="match status" value="1"/>
</dbReference>
<dbReference type="eggNOG" id="COG0014">
    <property type="taxonomic scope" value="Bacteria"/>
</dbReference>
<dbReference type="RefSeq" id="WP_026800543.1">
    <property type="nucleotide sequence ID" value="NZ_AULI01000008.1"/>
</dbReference>
<evidence type="ECO:0000313" key="3">
    <source>
        <dbReference type="EMBL" id="KGX92481.1"/>
    </source>
</evidence>